<dbReference type="GO" id="GO:0019748">
    <property type="term" value="P:secondary metabolic process"/>
    <property type="evidence" value="ECO:0007669"/>
    <property type="project" value="TreeGrafter"/>
</dbReference>
<dbReference type="GO" id="GO:0016831">
    <property type="term" value="F:carboxy-lyase activity"/>
    <property type="evidence" value="ECO:0007669"/>
    <property type="project" value="InterPro"/>
</dbReference>
<dbReference type="PANTHER" id="PTHR21240:SF28">
    <property type="entry name" value="ISO-OROTATE DECARBOXYLASE (EUROFUNG)"/>
    <property type="match status" value="1"/>
</dbReference>
<dbReference type="EMBL" id="CAFBMH010000112">
    <property type="protein sequence ID" value="CAB4925736.1"/>
    <property type="molecule type" value="Genomic_DNA"/>
</dbReference>
<dbReference type="GO" id="GO:0005737">
    <property type="term" value="C:cytoplasm"/>
    <property type="evidence" value="ECO:0007669"/>
    <property type="project" value="TreeGrafter"/>
</dbReference>
<dbReference type="InterPro" id="IPR032465">
    <property type="entry name" value="ACMSD"/>
</dbReference>
<dbReference type="EMBL" id="CAEZYR010000074">
    <property type="protein sequence ID" value="CAB4753888.1"/>
    <property type="molecule type" value="Genomic_DNA"/>
</dbReference>
<organism evidence="3">
    <name type="scientific">freshwater metagenome</name>
    <dbReference type="NCBI Taxonomy" id="449393"/>
    <lineage>
        <taxon>unclassified sequences</taxon>
        <taxon>metagenomes</taxon>
        <taxon>ecological metagenomes</taxon>
    </lineage>
</organism>
<evidence type="ECO:0000256" key="1">
    <source>
        <dbReference type="ARBA" id="ARBA00023239"/>
    </source>
</evidence>
<dbReference type="Gene3D" id="3.20.20.140">
    <property type="entry name" value="Metal-dependent hydrolases"/>
    <property type="match status" value="1"/>
</dbReference>
<gene>
    <name evidence="3" type="ORF">UFOPK2754_01960</name>
    <name evidence="4" type="ORF">UFOPK3543_02350</name>
</gene>
<reference evidence="3" key="1">
    <citation type="submission" date="2020-05" db="EMBL/GenBank/DDBJ databases">
        <authorList>
            <person name="Chiriac C."/>
            <person name="Salcher M."/>
            <person name="Ghai R."/>
            <person name="Kavagutti S V."/>
        </authorList>
    </citation>
    <scope>NUCLEOTIDE SEQUENCE</scope>
</reference>
<keyword evidence="1" id="KW-0456">Lyase</keyword>
<protein>
    <submittedName>
        <fullName evidence="3">Unannotated protein</fullName>
    </submittedName>
</protein>
<dbReference type="InterPro" id="IPR006680">
    <property type="entry name" value="Amidohydro-rel"/>
</dbReference>
<dbReference type="InterPro" id="IPR032466">
    <property type="entry name" value="Metal_Hydrolase"/>
</dbReference>
<dbReference type="GO" id="GO:0016787">
    <property type="term" value="F:hydrolase activity"/>
    <property type="evidence" value="ECO:0007669"/>
    <property type="project" value="InterPro"/>
</dbReference>
<name>A0A6J6U3R2_9ZZZZ</name>
<dbReference type="PANTHER" id="PTHR21240">
    <property type="entry name" value="2-AMINO-3-CARBOXYLMUCONATE-6-SEMIALDEHYDE DECARBOXYLASE"/>
    <property type="match status" value="1"/>
</dbReference>
<dbReference type="SUPFAM" id="SSF51556">
    <property type="entry name" value="Metallo-dependent hydrolases"/>
    <property type="match status" value="1"/>
</dbReference>
<feature type="domain" description="Amidohydrolase-related" evidence="2">
    <location>
        <begin position="21"/>
        <end position="397"/>
    </location>
</feature>
<evidence type="ECO:0000259" key="2">
    <source>
        <dbReference type="Pfam" id="PF04909"/>
    </source>
</evidence>
<dbReference type="AlphaFoldDB" id="A0A6J6U3R2"/>
<evidence type="ECO:0000313" key="4">
    <source>
        <dbReference type="EMBL" id="CAB4925736.1"/>
    </source>
</evidence>
<sequence>MTSMQTTVNQELGLPADLLIIDADTHLTEPRDLWTSRAPAKYADRVPRVEVIDGRNTWVFDGAIVGGAGTSAVVDRAGNKHLGLSFASMSYDDIQPAAFDIHERVTLMDQLGIWAQIIYPNTFGFGGQKFVEQQDEVLRLLTVQIFNDASAEMQSDTNNRLFGMVILPWWDVKASVAEIRRCHAMGMRGVNCGTGPHVIGLPDLGQPHWDPLWDVCAELSMPVNFHIGASTDTMSWFGSSPWPSHDSNTKLAIGSAMMYLSNASVMANLIYGGVLERHPTVQFVSVESGIGWIPFFLQSLDYQQMQSTPGTFGTRYSLTPSEYFRRQMHACFWFEEAGVAEAVATLGDTNVMFETDYPHPTCLYPDSVTIASNAVRSLPEISRRRVMSDNAIRLYNLPVPATKR</sequence>
<evidence type="ECO:0000313" key="3">
    <source>
        <dbReference type="EMBL" id="CAB4753888.1"/>
    </source>
</evidence>
<proteinExistence type="predicted"/>
<dbReference type="Pfam" id="PF04909">
    <property type="entry name" value="Amidohydro_2"/>
    <property type="match status" value="1"/>
</dbReference>
<accession>A0A6J6U3R2</accession>